<proteinExistence type="inferred from homology"/>
<evidence type="ECO:0000256" key="14">
    <source>
        <dbReference type="PIRSR" id="PIRSR000108-3"/>
    </source>
</evidence>
<comment type="cofactor">
    <cofactor evidence="1">
        <name>Mn(2+)</name>
        <dbReference type="ChEBI" id="CHEBI:29035"/>
    </cofactor>
</comment>
<dbReference type="InterPro" id="IPR024084">
    <property type="entry name" value="IsoPropMal-DH-like_dom"/>
</dbReference>
<dbReference type="GO" id="GO:0006537">
    <property type="term" value="P:glutamate biosynthetic process"/>
    <property type="evidence" value="ECO:0007669"/>
    <property type="project" value="EnsemblFungi"/>
</dbReference>
<dbReference type="HOGENOM" id="CLU_023296_1_1_1"/>
<dbReference type="GO" id="GO:0006097">
    <property type="term" value="P:glyoxylate cycle"/>
    <property type="evidence" value="ECO:0007669"/>
    <property type="project" value="UniProtKB-KW"/>
</dbReference>
<protein>
    <recommendedName>
        <fullName evidence="11">Isocitrate dehydrogenase [NADP]</fullName>
        <ecNumber evidence="11">1.1.1.42</ecNumber>
    </recommendedName>
</protein>
<dbReference type="InterPro" id="IPR004790">
    <property type="entry name" value="Isocitrate_DH_NADP"/>
</dbReference>
<dbReference type="GO" id="GO:0051287">
    <property type="term" value="F:NAD binding"/>
    <property type="evidence" value="ECO:0007669"/>
    <property type="project" value="InterPro"/>
</dbReference>
<dbReference type="Gene3D" id="3.40.718.10">
    <property type="entry name" value="Isopropylmalate Dehydrogenase"/>
    <property type="match status" value="1"/>
</dbReference>
<keyword evidence="7 11" id="KW-0521">NADP</keyword>
<dbReference type="GO" id="GO:0000287">
    <property type="term" value="F:magnesium ion binding"/>
    <property type="evidence" value="ECO:0007669"/>
    <property type="project" value="InterPro"/>
</dbReference>
<sequence>MISSSAINRTSMLLRHLRSFSTSSRIANKITVKNPIVELDGDEMTRIIWQKIKDDLIHPYLNVDLKYYDLGIESRDATNDQITVDAAHAIQKYGVGVKCATITPDEARVKEFGLKKMWLSPNGTIRNILGGTVFRESIIIPCIPRLVPGWKEPIVIGRHAFGDQYKATDLVIQEPGTLELRFTPDNGGETQTHKVYQYSGPGVGLAMYNTDESIRGFAHASFKMAINKGLPLYMSTKNTILKKYDGRFKDIFQEIYDSEYKQEFEKKGIWYEHRLIDDMVAQMIKSKGGFVMALKNYDGDVQSDIVAQGFGSLGLMTSALMTPDGSAYESEAAHGTVTRHYRQHQQGKETSTNSIASIFAWTRGIAQRGRLDNTPEVVEFANKLEKATIDTVQEDRIMTKDLALAMGKTDRSSYVTTTEFLDAVANRLKQ</sequence>
<feature type="binding site" evidence="13">
    <location>
        <position position="158"/>
    </location>
    <ligand>
        <name>D-threo-isocitrate</name>
        <dbReference type="ChEBI" id="CHEBI:15562"/>
    </ligand>
</feature>
<reference evidence="17 18" key="1">
    <citation type="journal article" date="2009" name="Nature">
        <title>Evolution of pathogenicity and sexual reproduction in eight Candida genomes.</title>
        <authorList>
            <person name="Butler G."/>
            <person name="Rasmussen M.D."/>
            <person name="Lin M.F."/>
            <person name="Santos M.A."/>
            <person name="Sakthikumar S."/>
            <person name="Munro C.A."/>
            <person name="Rheinbay E."/>
            <person name="Grabherr M."/>
            <person name="Forche A."/>
            <person name="Reedy J.L."/>
            <person name="Agrafioti I."/>
            <person name="Arnaud M.B."/>
            <person name="Bates S."/>
            <person name="Brown A.J."/>
            <person name="Brunke S."/>
            <person name="Costanzo M.C."/>
            <person name="Fitzpatrick D.A."/>
            <person name="de Groot P.W."/>
            <person name="Harris D."/>
            <person name="Hoyer L.L."/>
            <person name="Hube B."/>
            <person name="Klis F.M."/>
            <person name="Kodira C."/>
            <person name="Lennard N."/>
            <person name="Logue M.E."/>
            <person name="Martin R."/>
            <person name="Neiman A.M."/>
            <person name="Nikolaou E."/>
            <person name="Quail M.A."/>
            <person name="Quinn J."/>
            <person name="Santos M.C."/>
            <person name="Schmitzberger F.F."/>
            <person name="Sherlock G."/>
            <person name="Shah P."/>
            <person name="Silverstein K.A."/>
            <person name="Skrzypek M.S."/>
            <person name="Soll D."/>
            <person name="Staggs R."/>
            <person name="Stansfield I."/>
            <person name="Stumpf M.P."/>
            <person name="Sudbery P.E."/>
            <person name="Srikantha T."/>
            <person name="Zeng Q."/>
            <person name="Berman J."/>
            <person name="Berriman M."/>
            <person name="Heitman J."/>
            <person name="Gow N.A."/>
            <person name="Lorenz M.C."/>
            <person name="Birren B.W."/>
            <person name="Kellis M."/>
            <person name="Cuomo C.A."/>
        </authorList>
    </citation>
    <scope>NUCLEOTIDE SEQUENCE [LARGE SCALE GENOMIC DNA]</scope>
    <source>
        <strain evidence="18">ATCC 11503 / BCRC 21390 / CBS 2605 / JCM 1781 / NBRC 1676 / NRRL YB-4239</strain>
    </source>
</reference>
<dbReference type="OMA" id="HGTVQRH"/>
<keyword evidence="9 11" id="KW-0464">Manganese</keyword>
<comment type="cofactor">
    <cofactor evidence="11 14">
        <name>Mg(2+)</name>
        <dbReference type="ChEBI" id="CHEBI:18420"/>
    </cofactor>
    <cofactor evidence="11 14">
        <name>Mn(2+)</name>
        <dbReference type="ChEBI" id="CHEBI:29035"/>
    </cofactor>
    <text evidence="11 14">Binds 1 Mg(2+) or Mn(2+) ion per subunit.</text>
</comment>
<evidence type="ECO:0000256" key="7">
    <source>
        <dbReference type="ARBA" id="ARBA00022857"/>
    </source>
</evidence>
<feature type="binding site" evidence="15">
    <location>
        <begin position="101"/>
        <end position="103"/>
    </location>
    <ligand>
        <name>NADP(+)</name>
        <dbReference type="ChEBI" id="CHEBI:58349"/>
    </ligand>
</feature>
<dbReference type="EMBL" id="CH981524">
    <property type="protein sequence ID" value="EDK42798.1"/>
    <property type="molecule type" value="Genomic_DNA"/>
</dbReference>
<feature type="binding site" evidence="14">
    <location>
        <position position="300"/>
    </location>
    <ligand>
        <name>Mn(2+)</name>
        <dbReference type="ChEBI" id="CHEBI:29035"/>
    </ligand>
</feature>
<gene>
    <name evidence="17" type="ORF">LELG_00976</name>
</gene>
<keyword evidence="5 11" id="KW-0479">Metal-binding</keyword>
<evidence type="ECO:0000256" key="12">
    <source>
        <dbReference type="PIRSR" id="PIRSR000108-1"/>
    </source>
</evidence>
<dbReference type="STRING" id="379508.A5DUE0"/>
<evidence type="ECO:0000256" key="6">
    <source>
        <dbReference type="ARBA" id="ARBA00022842"/>
    </source>
</evidence>
<dbReference type="VEuPathDB" id="FungiDB:LELG_00976"/>
<dbReference type="GO" id="GO:0042645">
    <property type="term" value="C:mitochondrial nucleoid"/>
    <property type="evidence" value="ECO:0007669"/>
    <property type="project" value="EnsemblFungi"/>
</dbReference>
<dbReference type="GeneID" id="5234801"/>
<name>A5DUE0_LODEL</name>
<feature type="binding site" evidence="15">
    <location>
        <position position="108"/>
    </location>
    <ligand>
        <name>NADP(+)</name>
        <dbReference type="ChEBI" id="CHEBI:58349"/>
    </ligand>
</feature>
<evidence type="ECO:0000313" key="18">
    <source>
        <dbReference type="Proteomes" id="UP000001996"/>
    </source>
</evidence>
<dbReference type="EC" id="1.1.1.42" evidence="11"/>
<dbReference type="Proteomes" id="UP000001996">
    <property type="component" value="Unassembled WGS sequence"/>
</dbReference>
<dbReference type="SMART" id="SM01329">
    <property type="entry name" value="Iso_dh"/>
    <property type="match status" value="1"/>
</dbReference>
<dbReference type="GO" id="GO:0006102">
    <property type="term" value="P:isocitrate metabolic process"/>
    <property type="evidence" value="ECO:0007669"/>
    <property type="project" value="InterPro"/>
</dbReference>
<evidence type="ECO:0000256" key="10">
    <source>
        <dbReference type="ARBA" id="ARBA00023554"/>
    </source>
</evidence>
<evidence type="ECO:0000256" key="15">
    <source>
        <dbReference type="PIRSR" id="PIRSR000108-4"/>
    </source>
</evidence>
<feature type="binding site" evidence="13">
    <location>
        <position position="135"/>
    </location>
    <ligand>
        <name>D-threo-isocitrate</name>
        <dbReference type="ChEBI" id="CHEBI:15562"/>
    </ligand>
</feature>
<evidence type="ECO:0000256" key="3">
    <source>
        <dbReference type="ARBA" id="ARBA00022435"/>
    </source>
</evidence>
<dbReference type="SUPFAM" id="SSF53659">
    <property type="entry name" value="Isocitrate/Isopropylmalate dehydrogenase-like"/>
    <property type="match status" value="1"/>
</dbReference>
<evidence type="ECO:0000313" key="17">
    <source>
        <dbReference type="EMBL" id="EDK42798.1"/>
    </source>
</evidence>
<evidence type="ECO:0000256" key="2">
    <source>
        <dbReference type="ARBA" id="ARBA00007769"/>
    </source>
</evidence>
<evidence type="ECO:0000259" key="16">
    <source>
        <dbReference type="SMART" id="SM01329"/>
    </source>
</evidence>
<dbReference type="Pfam" id="PF00180">
    <property type="entry name" value="Iso_dh"/>
    <property type="match status" value="1"/>
</dbReference>
<dbReference type="GO" id="GO:0004450">
    <property type="term" value="F:isocitrate dehydrogenase (NADP+) activity"/>
    <property type="evidence" value="ECO:0007669"/>
    <property type="project" value="UniProtKB-EC"/>
</dbReference>
<dbReference type="InterPro" id="IPR019818">
    <property type="entry name" value="IsoCit/isopropylmalate_DH_CS"/>
</dbReference>
<comment type="catalytic activity">
    <reaction evidence="10 11">
        <text>D-threo-isocitrate + NADP(+) = 2-oxoglutarate + CO2 + NADPH</text>
        <dbReference type="Rhea" id="RHEA:19629"/>
        <dbReference type="ChEBI" id="CHEBI:15562"/>
        <dbReference type="ChEBI" id="CHEBI:16526"/>
        <dbReference type="ChEBI" id="CHEBI:16810"/>
        <dbReference type="ChEBI" id="CHEBI:57783"/>
        <dbReference type="ChEBI" id="CHEBI:58349"/>
        <dbReference type="EC" id="1.1.1.42"/>
    </reaction>
</comment>
<keyword evidence="3" id="KW-0329">Glyoxylate bypass</keyword>
<dbReference type="GO" id="GO:0006739">
    <property type="term" value="P:NADP+ metabolic process"/>
    <property type="evidence" value="ECO:0007669"/>
    <property type="project" value="TreeGrafter"/>
</dbReference>
<feature type="binding site" evidence="13">
    <location>
        <begin position="120"/>
        <end position="126"/>
    </location>
    <ligand>
        <name>D-threo-isocitrate</name>
        <dbReference type="ChEBI" id="CHEBI:15562"/>
    </ligand>
</feature>
<dbReference type="PANTHER" id="PTHR11822">
    <property type="entry name" value="NADP-SPECIFIC ISOCITRATE DEHYDROGENASE"/>
    <property type="match status" value="1"/>
</dbReference>
<dbReference type="NCBIfam" id="TIGR00127">
    <property type="entry name" value="nadp_idh_euk"/>
    <property type="match status" value="1"/>
</dbReference>
<keyword evidence="6 11" id="KW-0460">Magnesium</keyword>
<accession>A5DUE0</accession>
<keyword evidence="8 11" id="KW-0560">Oxidoreductase</keyword>
<evidence type="ECO:0000256" key="1">
    <source>
        <dbReference type="ARBA" id="ARBA00001936"/>
    </source>
</evidence>
<dbReference type="GO" id="GO:0006099">
    <property type="term" value="P:tricarboxylic acid cycle"/>
    <property type="evidence" value="ECO:0007669"/>
    <property type="project" value="UniProtKB-KW"/>
</dbReference>
<evidence type="ECO:0000256" key="8">
    <source>
        <dbReference type="ARBA" id="ARBA00023002"/>
    </source>
</evidence>
<feature type="site" description="Critical for catalysis" evidence="12">
    <location>
        <position position="237"/>
    </location>
</feature>
<evidence type="ECO:0000256" key="11">
    <source>
        <dbReference type="PIRNR" id="PIRNR000108"/>
    </source>
</evidence>
<feature type="binding site" evidence="13">
    <location>
        <position position="103"/>
    </location>
    <ligand>
        <name>D-threo-isocitrate</name>
        <dbReference type="ChEBI" id="CHEBI:15562"/>
    </ligand>
</feature>
<dbReference type="PANTHER" id="PTHR11822:SF21">
    <property type="entry name" value="ISOCITRATE DEHYDROGENASE [NADP], MITOCHONDRIAL"/>
    <property type="match status" value="1"/>
</dbReference>
<feature type="domain" description="Isopropylmalate dehydrogenase-like" evidence="16">
    <location>
        <begin position="35"/>
        <end position="424"/>
    </location>
</feature>
<dbReference type="OrthoDB" id="248923at2759"/>
<feature type="binding site" evidence="15">
    <location>
        <position position="353"/>
    </location>
    <ligand>
        <name>NADP(+)</name>
        <dbReference type="ChEBI" id="CHEBI:58349"/>
    </ligand>
</feature>
<organism evidence="17 18">
    <name type="scientific">Lodderomyces elongisporus (strain ATCC 11503 / CBS 2605 / JCM 1781 / NBRC 1676 / NRRL YB-4239)</name>
    <name type="common">Yeast</name>
    <name type="synonym">Saccharomyces elongisporus</name>
    <dbReference type="NCBI Taxonomy" id="379508"/>
    <lineage>
        <taxon>Eukaryota</taxon>
        <taxon>Fungi</taxon>
        <taxon>Dikarya</taxon>
        <taxon>Ascomycota</taxon>
        <taxon>Saccharomycotina</taxon>
        <taxon>Pichiomycetes</taxon>
        <taxon>Debaryomycetaceae</taxon>
        <taxon>Candida/Lodderomyces clade</taxon>
        <taxon>Lodderomyces</taxon>
    </lineage>
</organism>
<keyword evidence="18" id="KW-1185">Reference proteome</keyword>
<dbReference type="KEGG" id="lel:PVL30_000940"/>
<evidence type="ECO:0000256" key="4">
    <source>
        <dbReference type="ARBA" id="ARBA00022532"/>
    </source>
</evidence>
<dbReference type="PIRSF" id="PIRSF000108">
    <property type="entry name" value="IDH_NADP"/>
    <property type="match status" value="1"/>
</dbReference>
<comment type="similarity">
    <text evidence="2 11">Belongs to the isocitrate and isopropylmalate dehydrogenases family.</text>
</comment>
<keyword evidence="4 11" id="KW-0816">Tricarboxylic acid cycle</keyword>
<feature type="binding site" evidence="14">
    <location>
        <position position="277"/>
    </location>
    <ligand>
        <name>Mn(2+)</name>
        <dbReference type="ChEBI" id="CHEBI:29035"/>
    </ligand>
</feature>
<dbReference type="FunFam" id="3.40.718.10:FF:000002">
    <property type="entry name" value="Isocitrate dehydrogenase [NADP]"/>
    <property type="match status" value="1"/>
</dbReference>
<feature type="site" description="Critical for catalysis" evidence="12">
    <location>
        <position position="165"/>
    </location>
</feature>
<dbReference type="InParanoid" id="A5DUE0"/>
<evidence type="ECO:0000256" key="9">
    <source>
        <dbReference type="ARBA" id="ARBA00023211"/>
    </source>
</evidence>
<feature type="binding site" evidence="15">
    <location>
        <position position="285"/>
    </location>
    <ligand>
        <name>NADP(+)</name>
        <dbReference type="ChEBI" id="CHEBI:58349"/>
    </ligand>
</feature>
<evidence type="ECO:0000256" key="13">
    <source>
        <dbReference type="PIRSR" id="PIRSR000108-2"/>
    </source>
</evidence>
<evidence type="ECO:0000256" key="5">
    <source>
        <dbReference type="ARBA" id="ARBA00022723"/>
    </source>
</evidence>
<feature type="binding site" evidence="15">
    <location>
        <begin position="335"/>
        <end position="340"/>
    </location>
    <ligand>
        <name>NADP(+)</name>
        <dbReference type="ChEBI" id="CHEBI:58349"/>
    </ligand>
</feature>
<dbReference type="eggNOG" id="KOG1526">
    <property type="taxonomic scope" value="Eukaryota"/>
</dbReference>
<dbReference type="PROSITE" id="PS00470">
    <property type="entry name" value="IDH_IMDH"/>
    <property type="match status" value="1"/>
</dbReference>
<dbReference type="FunCoup" id="A5DUE0">
    <property type="interactions" value="790"/>
</dbReference>
<dbReference type="NCBIfam" id="NF006156">
    <property type="entry name" value="PRK08299.1"/>
    <property type="match status" value="1"/>
</dbReference>
<dbReference type="AlphaFoldDB" id="A5DUE0"/>